<keyword evidence="11" id="KW-0472">Membrane</keyword>
<evidence type="ECO:0000256" key="15">
    <source>
        <dbReference type="SAM" id="SignalP"/>
    </source>
</evidence>
<keyword evidence="5" id="KW-0762">Sugar transport</keyword>
<accession>A0A840SNP3</accession>
<dbReference type="Proteomes" id="UP000549457">
    <property type="component" value="Unassembled WGS sequence"/>
</dbReference>
<evidence type="ECO:0000256" key="2">
    <source>
        <dbReference type="ARBA" id="ARBA00009450"/>
    </source>
</evidence>
<dbReference type="PANTHER" id="PTHR33619:SF3">
    <property type="entry name" value="POLYSACCHARIDE EXPORT PROTEIN GFCE-RELATED"/>
    <property type="match status" value="1"/>
</dbReference>
<feature type="signal peptide" evidence="15">
    <location>
        <begin position="1"/>
        <end position="22"/>
    </location>
</feature>
<evidence type="ECO:0000256" key="11">
    <source>
        <dbReference type="ARBA" id="ARBA00023136"/>
    </source>
</evidence>
<keyword evidence="7 15" id="KW-0732">Signal</keyword>
<evidence type="ECO:0000256" key="14">
    <source>
        <dbReference type="ARBA" id="ARBA00023288"/>
    </source>
</evidence>
<evidence type="ECO:0000256" key="5">
    <source>
        <dbReference type="ARBA" id="ARBA00022597"/>
    </source>
</evidence>
<comment type="similarity">
    <text evidence="2">Belongs to the BexD/CtrA/VexA family.</text>
</comment>
<reference evidence="18 19" key="1">
    <citation type="submission" date="2020-08" db="EMBL/GenBank/DDBJ databases">
        <title>Genomic Encyclopedia of Type Strains, Phase IV (KMG-IV): sequencing the most valuable type-strain genomes for metagenomic binning, comparative biology and taxonomic classification.</title>
        <authorList>
            <person name="Goeker M."/>
        </authorList>
    </citation>
    <scope>NUCLEOTIDE SEQUENCE [LARGE SCALE GENOMIC DNA]</scope>
    <source>
        <strain evidence="18 19">DSM 101730</strain>
    </source>
</reference>
<keyword evidence="8" id="KW-0625">Polysaccharide transport</keyword>
<name>A0A840SNP3_9RHOB</name>
<dbReference type="Gene3D" id="3.10.560.10">
    <property type="entry name" value="Outer membrane lipoprotein wza domain like"/>
    <property type="match status" value="2"/>
</dbReference>
<evidence type="ECO:0000256" key="1">
    <source>
        <dbReference type="ARBA" id="ARBA00004571"/>
    </source>
</evidence>
<dbReference type="GO" id="GO:0015288">
    <property type="term" value="F:porin activity"/>
    <property type="evidence" value="ECO:0007669"/>
    <property type="project" value="UniProtKB-KW"/>
</dbReference>
<dbReference type="GO" id="GO:0009279">
    <property type="term" value="C:cell outer membrane"/>
    <property type="evidence" value="ECO:0007669"/>
    <property type="project" value="UniProtKB-SubCell"/>
</dbReference>
<dbReference type="PANTHER" id="PTHR33619">
    <property type="entry name" value="POLYSACCHARIDE EXPORT PROTEIN GFCE-RELATED"/>
    <property type="match status" value="1"/>
</dbReference>
<evidence type="ECO:0000256" key="10">
    <source>
        <dbReference type="ARBA" id="ARBA00023114"/>
    </source>
</evidence>
<dbReference type="RefSeq" id="WP_246399565.1">
    <property type="nucleotide sequence ID" value="NZ_JACHFM010000001.1"/>
</dbReference>
<organism evidence="18 19">
    <name type="scientific">Amaricoccus macauensis</name>
    <dbReference type="NCBI Taxonomy" id="57001"/>
    <lineage>
        <taxon>Bacteria</taxon>
        <taxon>Pseudomonadati</taxon>
        <taxon>Pseudomonadota</taxon>
        <taxon>Alphaproteobacteria</taxon>
        <taxon>Rhodobacterales</taxon>
        <taxon>Paracoccaceae</taxon>
        <taxon>Amaricoccus</taxon>
    </lineage>
</organism>
<evidence type="ECO:0000256" key="12">
    <source>
        <dbReference type="ARBA" id="ARBA00023139"/>
    </source>
</evidence>
<keyword evidence="6" id="KW-0812">Transmembrane</keyword>
<dbReference type="GO" id="GO:0046930">
    <property type="term" value="C:pore complex"/>
    <property type="evidence" value="ECO:0007669"/>
    <property type="project" value="UniProtKB-KW"/>
</dbReference>
<comment type="subcellular location">
    <subcellularLocation>
        <location evidence="1">Cell outer membrane</location>
        <topology evidence="1">Multi-pass membrane protein</topology>
    </subcellularLocation>
</comment>
<evidence type="ECO:0000256" key="3">
    <source>
        <dbReference type="ARBA" id="ARBA00022448"/>
    </source>
</evidence>
<dbReference type="Pfam" id="PF22461">
    <property type="entry name" value="SLBB_2"/>
    <property type="match status" value="1"/>
</dbReference>
<evidence type="ECO:0000256" key="8">
    <source>
        <dbReference type="ARBA" id="ARBA00023047"/>
    </source>
</evidence>
<dbReference type="InterPro" id="IPR003715">
    <property type="entry name" value="Poly_export_N"/>
</dbReference>
<evidence type="ECO:0000256" key="4">
    <source>
        <dbReference type="ARBA" id="ARBA00022452"/>
    </source>
</evidence>
<dbReference type="PROSITE" id="PS51257">
    <property type="entry name" value="PROKAR_LIPOPROTEIN"/>
    <property type="match status" value="1"/>
</dbReference>
<keyword evidence="14" id="KW-0449">Lipoprotein</keyword>
<keyword evidence="13" id="KW-0998">Cell outer membrane</keyword>
<dbReference type="GO" id="GO:0006811">
    <property type="term" value="P:monoatomic ion transport"/>
    <property type="evidence" value="ECO:0007669"/>
    <property type="project" value="UniProtKB-KW"/>
</dbReference>
<evidence type="ECO:0000256" key="7">
    <source>
        <dbReference type="ARBA" id="ARBA00022729"/>
    </source>
</evidence>
<protein>
    <submittedName>
        <fullName evidence="18">Polysaccharide export outer membrane protein</fullName>
    </submittedName>
</protein>
<dbReference type="EMBL" id="JACHFM010000001">
    <property type="protein sequence ID" value="MBB5221486.1"/>
    <property type="molecule type" value="Genomic_DNA"/>
</dbReference>
<evidence type="ECO:0000259" key="16">
    <source>
        <dbReference type="Pfam" id="PF02563"/>
    </source>
</evidence>
<evidence type="ECO:0000256" key="9">
    <source>
        <dbReference type="ARBA" id="ARBA00023065"/>
    </source>
</evidence>
<sequence>MQGTRIALATAARMLVAAVTLAACTLPRSGPTASDIIRGSNQSELGIHLVDVTPQIAAITRPIETTTISSAFTGAGVLSPETIRAGDTISVRVWENVDNGILAGVGQRAANLEALRVGQSGDIFVPYVGEVRASGKTPDELRQDIAAKLASQTPDPQVEVARVAGDGATVSVMGGVRNPGIFPIDTSTRRISAMLAKAGGVSTVPDVAQIRVERGGNIGKIWLQDLYDNPALDIALRPNDQIVVEEDRRSFTALGATSGQARVAFNKRDMSALEAIATSGGLDFRTADPTGIFVFRDETADVANRVVGGGNLVGPQRMAYLIDLTQPEGVFAARDFVIQDEDTVYITEAPLASWSRVIAIATATASLGRTVDVLTD</sequence>
<keyword evidence="3" id="KW-0813">Transport</keyword>
<keyword evidence="12" id="KW-0564">Palmitate</keyword>
<gene>
    <name evidence="18" type="ORF">HNP73_001407</name>
</gene>
<dbReference type="AlphaFoldDB" id="A0A840SNP3"/>
<dbReference type="InterPro" id="IPR049712">
    <property type="entry name" value="Poly_export"/>
</dbReference>
<evidence type="ECO:0000256" key="6">
    <source>
        <dbReference type="ARBA" id="ARBA00022692"/>
    </source>
</evidence>
<dbReference type="Pfam" id="PF02563">
    <property type="entry name" value="Poly_export"/>
    <property type="match status" value="1"/>
</dbReference>
<evidence type="ECO:0000313" key="18">
    <source>
        <dbReference type="EMBL" id="MBB5221486.1"/>
    </source>
</evidence>
<feature type="domain" description="Polysaccharide export protein N-terminal" evidence="16">
    <location>
        <begin position="82"/>
        <end position="160"/>
    </location>
</feature>
<dbReference type="InterPro" id="IPR054765">
    <property type="entry name" value="SLBB_dom"/>
</dbReference>
<feature type="chain" id="PRO_5032691253" evidence="15">
    <location>
        <begin position="23"/>
        <end position="376"/>
    </location>
</feature>
<evidence type="ECO:0000259" key="17">
    <source>
        <dbReference type="Pfam" id="PF22461"/>
    </source>
</evidence>
<proteinExistence type="inferred from homology"/>
<keyword evidence="10" id="KW-0626">Porin</keyword>
<dbReference type="Gene3D" id="3.30.1950.10">
    <property type="entry name" value="wza like domain"/>
    <property type="match status" value="1"/>
</dbReference>
<evidence type="ECO:0000313" key="19">
    <source>
        <dbReference type="Proteomes" id="UP000549457"/>
    </source>
</evidence>
<keyword evidence="19" id="KW-1185">Reference proteome</keyword>
<evidence type="ECO:0000256" key="13">
    <source>
        <dbReference type="ARBA" id="ARBA00023237"/>
    </source>
</evidence>
<feature type="domain" description="SLBB" evidence="17">
    <location>
        <begin position="170"/>
        <end position="244"/>
    </location>
</feature>
<comment type="caution">
    <text evidence="18">The sequence shown here is derived from an EMBL/GenBank/DDBJ whole genome shotgun (WGS) entry which is preliminary data.</text>
</comment>
<dbReference type="GO" id="GO:0015159">
    <property type="term" value="F:polysaccharide transmembrane transporter activity"/>
    <property type="evidence" value="ECO:0007669"/>
    <property type="project" value="InterPro"/>
</dbReference>
<keyword evidence="4" id="KW-1134">Transmembrane beta strand</keyword>
<keyword evidence="9" id="KW-0406">Ion transport</keyword>